<dbReference type="Proteomes" id="UP000240760">
    <property type="component" value="Unassembled WGS sequence"/>
</dbReference>
<feature type="region of interest" description="Disordered" evidence="3">
    <location>
        <begin position="47"/>
        <end position="70"/>
    </location>
</feature>
<dbReference type="AlphaFoldDB" id="A0A2T4BWG9"/>
<name>A0A2T4BWG9_TRILO</name>
<dbReference type="EMBL" id="KZ679138">
    <property type="protein sequence ID" value="PTB73664.1"/>
    <property type="molecule type" value="Genomic_DNA"/>
</dbReference>
<keyword evidence="2" id="KW-0539">Nucleus</keyword>
<evidence type="ECO:0000313" key="5">
    <source>
        <dbReference type="EMBL" id="PTB73664.1"/>
    </source>
</evidence>
<reference evidence="5 6" key="1">
    <citation type="submission" date="2016-07" db="EMBL/GenBank/DDBJ databases">
        <title>Multiple horizontal gene transfer events from other fungi enriched the ability of initially mycotrophic Trichoderma (Ascomycota) to feed on dead plant biomass.</title>
        <authorList>
            <consortium name="DOE Joint Genome Institute"/>
            <person name="Aerts A."/>
            <person name="Atanasova L."/>
            <person name="Chenthamara K."/>
            <person name="Zhang J."/>
            <person name="Grujic M."/>
            <person name="Henrissat B."/>
            <person name="Kuo A."/>
            <person name="Salamov A."/>
            <person name="Lipzen A."/>
            <person name="Labutti K."/>
            <person name="Barry K."/>
            <person name="Miao Y."/>
            <person name="Rahimi M.J."/>
            <person name="Shen Q."/>
            <person name="Grigoriev I.V."/>
            <person name="Kubicek C.P."/>
            <person name="Druzhinina I.S."/>
        </authorList>
    </citation>
    <scope>NUCLEOTIDE SEQUENCE [LARGE SCALE GENOMIC DNA]</scope>
    <source>
        <strain evidence="5 6">ATCC 18648</strain>
    </source>
</reference>
<dbReference type="SUPFAM" id="SSF57701">
    <property type="entry name" value="Zn2/Cys6 DNA-binding domain"/>
    <property type="match status" value="1"/>
</dbReference>
<accession>A0A2T4BWG9</accession>
<dbReference type="InterPro" id="IPR001138">
    <property type="entry name" value="Zn2Cys6_DnaBD"/>
</dbReference>
<comment type="subcellular location">
    <subcellularLocation>
        <location evidence="1">Nucleus</location>
    </subcellularLocation>
</comment>
<dbReference type="GO" id="GO:0008270">
    <property type="term" value="F:zinc ion binding"/>
    <property type="evidence" value="ECO:0007669"/>
    <property type="project" value="InterPro"/>
</dbReference>
<dbReference type="Pfam" id="PF11951">
    <property type="entry name" value="Fungal_trans_2"/>
    <property type="match status" value="1"/>
</dbReference>
<protein>
    <recommendedName>
        <fullName evidence="4">Zn(2)-C6 fungal-type domain-containing protein</fullName>
    </recommendedName>
</protein>
<dbReference type="CDD" id="cd00067">
    <property type="entry name" value="GAL4"/>
    <property type="match status" value="1"/>
</dbReference>
<dbReference type="PANTHER" id="PTHR37534">
    <property type="entry name" value="TRANSCRIPTIONAL ACTIVATOR PROTEIN UGA3"/>
    <property type="match status" value="1"/>
</dbReference>
<gene>
    <name evidence="5" type="ORF">M440DRAFT_365508</name>
</gene>
<evidence type="ECO:0000256" key="1">
    <source>
        <dbReference type="ARBA" id="ARBA00004123"/>
    </source>
</evidence>
<dbReference type="SMART" id="SM00066">
    <property type="entry name" value="GAL4"/>
    <property type="match status" value="1"/>
</dbReference>
<sequence length="472" mass="52600">MAPKRRRTGAINCRNRRVKCDEARPVCGRCQSRSLECNVPEFIVHDRRSTAPPRGARRRQSNGDQTAAPLRILPSTPESTYDVFRQIQLVQSPDPEVAPPSAETQRPVITVQVLDLVRRYQSGIGAWMDVLDHSSTYRRQVTRLAASSELLMYSICALSAKQMSLVGEHSIWEPVAGRFYGQSLRMLIHGLNQLDTSYGEVLVATILLSSYELLAVPGPDYRRHLDGVSSLLRSHRLSSISAGLERASFWIYARHDVAMALINHCPPLIATSEWPDAITSGDPEEDAMGNQVLWLLARVIELRFAPPGGVTDDRKQRLRDVGEQVDRWWDKLPLTSRGLSAGDQSEDGLSQLWFCVQSAAAGLLYYYVAKILLLEESREPSLGNEDCESDGCIEQLHSQSRSIASICFSPGVEDGVLVVAVNPLYYAAKYAPSLSLKAKIWALLDKIETELGFHTRSRVMELQKELESQIGA</sequence>
<evidence type="ECO:0000259" key="4">
    <source>
        <dbReference type="PROSITE" id="PS50048"/>
    </source>
</evidence>
<dbReference type="OrthoDB" id="4525710at2759"/>
<organism evidence="5 6">
    <name type="scientific">Trichoderma longibrachiatum ATCC 18648</name>
    <dbReference type="NCBI Taxonomy" id="983965"/>
    <lineage>
        <taxon>Eukaryota</taxon>
        <taxon>Fungi</taxon>
        <taxon>Dikarya</taxon>
        <taxon>Ascomycota</taxon>
        <taxon>Pezizomycotina</taxon>
        <taxon>Sordariomycetes</taxon>
        <taxon>Hypocreomycetidae</taxon>
        <taxon>Hypocreales</taxon>
        <taxon>Hypocreaceae</taxon>
        <taxon>Trichoderma</taxon>
    </lineage>
</organism>
<keyword evidence="6" id="KW-1185">Reference proteome</keyword>
<evidence type="ECO:0000313" key="6">
    <source>
        <dbReference type="Proteomes" id="UP000240760"/>
    </source>
</evidence>
<evidence type="ECO:0000256" key="3">
    <source>
        <dbReference type="SAM" id="MobiDB-lite"/>
    </source>
</evidence>
<dbReference type="PROSITE" id="PS50048">
    <property type="entry name" value="ZN2_CY6_FUNGAL_2"/>
    <property type="match status" value="1"/>
</dbReference>
<dbReference type="Pfam" id="PF00172">
    <property type="entry name" value="Zn_clus"/>
    <property type="match status" value="1"/>
</dbReference>
<feature type="domain" description="Zn(2)-C6 fungal-type" evidence="4">
    <location>
        <begin position="9"/>
        <end position="39"/>
    </location>
</feature>
<dbReference type="GO" id="GO:0005634">
    <property type="term" value="C:nucleus"/>
    <property type="evidence" value="ECO:0007669"/>
    <property type="project" value="UniProtKB-SubCell"/>
</dbReference>
<dbReference type="CDD" id="cd12148">
    <property type="entry name" value="fungal_TF_MHR"/>
    <property type="match status" value="1"/>
</dbReference>
<evidence type="ECO:0000256" key="2">
    <source>
        <dbReference type="ARBA" id="ARBA00023242"/>
    </source>
</evidence>
<dbReference type="Gene3D" id="4.10.240.10">
    <property type="entry name" value="Zn(2)-C6 fungal-type DNA-binding domain"/>
    <property type="match status" value="1"/>
</dbReference>
<dbReference type="GO" id="GO:0000981">
    <property type="term" value="F:DNA-binding transcription factor activity, RNA polymerase II-specific"/>
    <property type="evidence" value="ECO:0007669"/>
    <property type="project" value="InterPro"/>
</dbReference>
<dbReference type="InterPro" id="IPR036864">
    <property type="entry name" value="Zn2-C6_fun-type_DNA-bd_sf"/>
</dbReference>
<dbReference type="GO" id="GO:0045944">
    <property type="term" value="P:positive regulation of transcription by RNA polymerase II"/>
    <property type="evidence" value="ECO:0007669"/>
    <property type="project" value="TreeGrafter"/>
</dbReference>
<proteinExistence type="predicted"/>
<dbReference type="InterPro" id="IPR021858">
    <property type="entry name" value="Fun_TF"/>
</dbReference>
<dbReference type="GO" id="GO:0000976">
    <property type="term" value="F:transcription cis-regulatory region binding"/>
    <property type="evidence" value="ECO:0007669"/>
    <property type="project" value="TreeGrafter"/>
</dbReference>
<dbReference type="PANTHER" id="PTHR37534:SF9">
    <property type="entry name" value="ZN(II)2CYS6 TRANSCRIPTION FACTOR (EUROFUNG)"/>
    <property type="match status" value="1"/>
</dbReference>